<evidence type="ECO:0000313" key="7">
    <source>
        <dbReference type="EMBL" id="KAK8864848.1"/>
    </source>
</evidence>
<reference evidence="7 8" key="1">
    <citation type="submission" date="2024-04" db="EMBL/GenBank/DDBJ databases">
        <title>Tritrichomonas musculus Genome.</title>
        <authorList>
            <person name="Alves-Ferreira E."/>
            <person name="Grigg M."/>
            <person name="Lorenzi H."/>
            <person name="Galac M."/>
        </authorList>
    </citation>
    <scope>NUCLEOTIDE SEQUENCE [LARGE SCALE GENOMIC DNA]</scope>
    <source>
        <strain evidence="7 8">EAF2021</strain>
    </source>
</reference>
<comment type="caution">
    <text evidence="7">The sequence shown here is derived from an EMBL/GenBank/DDBJ whole genome shotgun (WGS) entry which is preliminary data.</text>
</comment>
<dbReference type="SUPFAM" id="SSF46689">
    <property type="entry name" value="Homeodomain-like"/>
    <property type="match status" value="2"/>
</dbReference>
<feature type="domain" description="HTH myb-type" evidence="6">
    <location>
        <begin position="18"/>
        <end position="65"/>
    </location>
</feature>
<proteinExistence type="predicted"/>
<evidence type="ECO:0000256" key="1">
    <source>
        <dbReference type="ARBA" id="ARBA00023015"/>
    </source>
</evidence>
<keyword evidence="8" id="KW-1185">Reference proteome</keyword>
<evidence type="ECO:0000256" key="3">
    <source>
        <dbReference type="ARBA" id="ARBA00023163"/>
    </source>
</evidence>
<evidence type="ECO:0000313" key="8">
    <source>
        <dbReference type="Proteomes" id="UP001470230"/>
    </source>
</evidence>
<keyword evidence="3" id="KW-0804">Transcription</keyword>
<dbReference type="InterPro" id="IPR001005">
    <property type="entry name" value="SANT/Myb"/>
</dbReference>
<dbReference type="CDD" id="cd00167">
    <property type="entry name" value="SANT"/>
    <property type="match status" value="2"/>
</dbReference>
<evidence type="ECO:0000256" key="2">
    <source>
        <dbReference type="ARBA" id="ARBA00023125"/>
    </source>
</evidence>
<organism evidence="7 8">
    <name type="scientific">Tritrichomonas musculus</name>
    <dbReference type="NCBI Taxonomy" id="1915356"/>
    <lineage>
        <taxon>Eukaryota</taxon>
        <taxon>Metamonada</taxon>
        <taxon>Parabasalia</taxon>
        <taxon>Tritrichomonadida</taxon>
        <taxon>Tritrichomonadidae</taxon>
        <taxon>Tritrichomonas</taxon>
    </lineage>
</organism>
<evidence type="ECO:0000259" key="5">
    <source>
        <dbReference type="PROSITE" id="PS50090"/>
    </source>
</evidence>
<feature type="domain" description="Myb-like" evidence="5">
    <location>
        <begin position="18"/>
        <end position="61"/>
    </location>
</feature>
<dbReference type="PROSITE" id="PS51294">
    <property type="entry name" value="HTH_MYB"/>
    <property type="match status" value="2"/>
</dbReference>
<feature type="domain" description="HTH myb-type" evidence="6">
    <location>
        <begin position="66"/>
        <end position="116"/>
    </location>
</feature>
<dbReference type="PANTHER" id="PTHR46621">
    <property type="entry name" value="SNRNA-ACTIVATING PROTEIN COMPLEX SUBUNIT 4"/>
    <property type="match status" value="1"/>
</dbReference>
<evidence type="ECO:0008006" key="9">
    <source>
        <dbReference type="Google" id="ProtNLM"/>
    </source>
</evidence>
<name>A0ABR2ILR2_9EUKA</name>
<evidence type="ECO:0000256" key="4">
    <source>
        <dbReference type="ARBA" id="ARBA00023242"/>
    </source>
</evidence>
<keyword evidence="1" id="KW-0805">Transcription regulation</keyword>
<protein>
    <recommendedName>
        <fullName evidence="9">Myb-like DNA-binding domain containing protein</fullName>
    </recommendedName>
</protein>
<dbReference type="Gene3D" id="1.10.10.60">
    <property type="entry name" value="Homeodomain-like"/>
    <property type="match status" value="2"/>
</dbReference>
<gene>
    <name evidence="7" type="ORF">M9Y10_010375</name>
</gene>
<dbReference type="SMART" id="SM00717">
    <property type="entry name" value="SANT"/>
    <property type="match status" value="2"/>
</dbReference>
<dbReference type="InterPro" id="IPR017930">
    <property type="entry name" value="Myb_dom"/>
</dbReference>
<dbReference type="PROSITE" id="PS50090">
    <property type="entry name" value="MYB_LIKE"/>
    <property type="match status" value="2"/>
</dbReference>
<keyword evidence="2" id="KW-0238">DNA-binding</keyword>
<dbReference type="PANTHER" id="PTHR46621:SF1">
    <property type="entry name" value="SNRNA-ACTIVATING PROTEIN COMPLEX SUBUNIT 4"/>
    <property type="match status" value="1"/>
</dbReference>
<dbReference type="InterPro" id="IPR009057">
    <property type="entry name" value="Homeodomain-like_sf"/>
</dbReference>
<evidence type="ECO:0000259" key="6">
    <source>
        <dbReference type="PROSITE" id="PS51294"/>
    </source>
</evidence>
<dbReference type="InterPro" id="IPR051575">
    <property type="entry name" value="Myb-like_DNA-bd"/>
</dbReference>
<sequence>MQAERKLRYYKKSMIKHFTPTEDQVILSLAKPDGENDWCKISKSLKHRTARQCRDRWNNYLDPNLNRNEWTNEEDELLLKLFNEKGPQWRSFTVVLNGRSINDVRNRCFKLIRKKEKLLRNSNKKKSIPKSDEVKLLPSSFSIPNTNLEMNIFDNDILSNFEGFSFDTDELFEAFE</sequence>
<accession>A0ABR2ILR2</accession>
<dbReference type="Proteomes" id="UP001470230">
    <property type="component" value="Unassembled WGS sequence"/>
</dbReference>
<dbReference type="Pfam" id="PF13921">
    <property type="entry name" value="Myb_DNA-bind_6"/>
    <property type="match status" value="1"/>
</dbReference>
<feature type="domain" description="Myb-like" evidence="5">
    <location>
        <begin position="62"/>
        <end position="112"/>
    </location>
</feature>
<dbReference type="EMBL" id="JAPFFF010000016">
    <property type="protein sequence ID" value="KAK8864848.1"/>
    <property type="molecule type" value="Genomic_DNA"/>
</dbReference>
<keyword evidence="4" id="KW-0539">Nucleus</keyword>